<feature type="domain" description="SusD-like N-terminal" evidence="7">
    <location>
        <begin position="25"/>
        <end position="233"/>
    </location>
</feature>
<feature type="domain" description="RagB/SusD" evidence="6">
    <location>
        <begin position="351"/>
        <end position="656"/>
    </location>
</feature>
<evidence type="ECO:0000256" key="1">
    <source>
        <dbReference type="ARBA" id="ARBA00004442"/>
    </source>
</evidence>
<sequence>MKLLHKIAIYIGIGTFACSVSSCSDWLEREDDGKLQESEVFARFEKVNQLVTELYSDMYLNSPGLNSLYSHNIGTICDELEANKADSDAPYKILSAQLSAQVDAVNDIGAGWGFGWWYTWYQSIRKANKIISGVEEYHTPDHPSKPGLLEKRIGEAYFFRAYYHYMILRWHGEMVYADRVYSLDEDPAEYAIRESVHTSVEKICKDLDEAAERLPVLQAGEEFNRIDKGACLAVKAIVRWVAAQPLYNGGLLDETGNPTGISPLGDNDTRVGASEYKQYDPTRWEKARDAAKAVLDLSDGGSKRYSLYQKYTENDFVENSGGKVYSRLEEMFNDVDFYNKESILTMLNGKDARWIQDNIPFSFGSGQTRNQPTQEQVDQYEIVDEMNNCGWSIWDAKEKNMYDDANPYINRDPRFYRDIVYMGATLMGKEYNTAIGNDALVNSTVRDTRNTRTGYALRKFIDNDWTTSSSAYAKNFPLIRLPEIMLIYAEALNETDGSVSEMKNMLNQIRERSFMKDVPASFDTDKQVRREYIMRERRVELFYENSRFFTVRYKGLLTSPIETDKEKLYLAMPEDTRAQDWADTYGEYPQTQRYIHGMQAVEDRDGKITVGGKTYKMVRFEGKQLAPRQVTYRDYFFPINSNEIAKTPSLIQNPGW</sequence>
<dbReference type="PROSITE" id="PS51257">
    <property type="entry name" value="PROKAR_LIPOPROTEIN"/>
    <property type="match status" value="1"/>
</dbReference>
<comment type="caution">
    <text evidence="8">The sequence shown here is derived from an EMBL/GenBank/DDBJ whole genome shotgun (WGS) entry which is preliminary data.</text>
</comment>
<protein>
    <submittedName>
        <fullName evidence="8">RagB/SusD family nutrient uptake outer membrane protein</fullName>
    </submittedName>
</protein>
<accession>A0ABS2FA45</accession>
<keyword evidence="3" id="KW-0732">Signal</keyword>
<comment type="subcellular location">
    <subcellularLocation>
        <location evidence="1">Cell outer membrane</location>
    </subcellularLocation>
</comment>
<evidence type="ECO:0000313" key="9">
    <source>
        <dbReference type="Proteomes" id="UP000782117"/>
    </source>
</evidence>
<dbReference type="InterPro" id="IPR012944">
    <property type="entry name" value="SusD_RagB_dom"/>
</dbReference>
<organism evidence="8 9">
    <name type="scientific">Bacteroides caecicola</name>
    <dbReference type="NCBI Taxonomy" id="1462569"/>
    <lineage>
        <taxon>Bacteria</taxon>
        <taxon>Pseudomonadati</taxon>
        <taxon>Bacteroidota</taxon>
        <taxon>Bacteroidia</taxon>
        <taxon>Bacteroidales</taxon>
        <taxon>Bacteroidaceae</taxon>
        <taxon>Bacteroides</taxon>
    </lineage>
</organism>
<gene>
    <name evidence="8" type="ORF">H6A24_11020</name>
</gene>
<dbReference type="EMBL" id="JACJKJ010000014">
    <property type="protein sequence ID" value="MBM6807016.1"/>
    <property type="molecule type" value="Genomic_DNA"/>
</dbReference>
<keyword evidence="5" id="KW-0998">Cell outer membrane</keyword>
<proteinExistence type="inferred from homology"/>
<dbReference type="Gene3D" id="1.25.40.390">
    <property type="match status" value="1"/>
</dbReference>
<dbReference type="SUPFAM" id="SSF48452">
    <property type="entry name" value="TPR-like"/>
    <property type="match status" value="1"/>
</dbReference>
<evidence type="ECO:0000256" key="4">
    <source>
        <dbReference type="ARBA" id="ARBA00023136"/>
    </source>
</evidence>
<evidence type="ECO:0000256" key="5">
    <source>
        <dbReference type="ARBA" id="ARBA00023237"/>
    </source>
</evidence>
<dbReference type="Pfam" id="PF14322">
    <property type="entry name" value="SusD-like_3"/>
    <property type="match status" value="1"/>
</dbReference>
<dbReference type="Proteomes" id="UP000782117">
    <property type="component" value="Unassembled WGS sequence"/>
</dbReference>
<evidence type="ECO:0000313" key="8">
    <source>
        <dbReference type="EMBL" id="MBM6807016.1"/>
    </source>
</evidence>
<name>A0ABS2FA45_9BACE</name>
<evidence type="ECO:0000259" key="6">
    <source>
        <dbReference type="Pfam" id="PF07980"/>
    </source>
</evidence>
<evidence type="ECO:0000256" key="2">
    <source>
        <dbReference type="ARBA" id="ARBA00006275"/>
    </source>
</evidence>
<comment type="similarity">
    <text evidence="2">Belongs to the SusD family.</text>
</comment>
<reference evidence="8 9" key="1">
    <citation type="journal article" date="2021" name="Sci. Rep.">
        <title>The distribution of antibiotic resistance genes in chicken gut microbiota commensals.</title>
        <authorList>
            <person name="Juricova H."/>
            <person name="Matiasovicova J."/>
            <person name="Kubasova T."/>
            <person name="Cejkova D."/>
            <person name="Rychlik I."/>
        </authorList>
    </citation>
    <scope>NUCLEOTIDE SEQUENCE [LARGE SCALE GENOMIC DNA]</scope>
    <source>
        <strain evidence="8 9">An768</strain>
    </source>
</reference>
<keyword evidence="9" id="KW-1185">Reference proteome</keyword>
<dbReference type="RefSeq" id="WP_204500924.1">
    <property type="nucleotide sequence ID" value="NZ_JACJKJ010000014.1"/>
</dbReference>
<evidence type="ECO:0000259" key="7">
    <source>
        <dbReference type="Pfam" id="PF14322"/>
    </source>
</evidence>
<dbReference type="InterPro" id="IPR011990">
    <property type="entry name" value="TPR-like_helical_dom_sf"/>
</dbReference>
<evidence type="ECO:0000256" key="3">
    <source>
        <dbReference type="ARBA" id="ARBA00022729"/>
    </source>
</evidence>
<dbReference type="InterPro" id="IPR033985">
    <property type="entry name" value="SusD-like_N"/>
</dbReference>
<dbReference type="Pfam" id="PF07980">
    <property type="entry name" value="SusD_RagB"/>
    <property type="match status" value="1"/>
</dbReference>
<keyword evidence="4" id="KW-0472">Membrane</keyword>